<reference evidence="2 3" key="1">
    <citation type="submission" date="2019-02" db="EMBL/GenBank/DDBJ databases">
        <title>Genomic Encyclopedia of Type Strains, Phase IV (KMG-IV): sequencing the most valuable type-strain genomes for metagenomic binning, comparative biology and taxonomic classification.</title>
        <authorList>
            <person name="Goeker M."/>
        </authorList>
    </citation>
    <scope>NUCLEOTIDE SEQUENCE [LARGE SCALE GENOMIC DNA]</scope>
    <source>
        <strain evidence="2 3">DSM 105135</strain>
    </source>
</reference>
<evidence type="ECO:0000259" key="1">
    <source>
        <dbReference type="Pfam" id="PF12680"/>
    </source>
</evidence>
<keyword evidence="3" id="KW-1185">Reference proteome</keyword>
<dbReference type="Proteomes" id="UP000292423">
    <property type="component" value="Unassembled WGS sequence"/>
</dbReference>
<dbReference type="InterPro" id="IPR032710">
    <property type="entry name" value="NTF2-like_dom_sf"/>
</dbReference>
<protein>
    <submittedName>
        <fullName evidence="2">SnoaL-like protein</fullName>
    </submittedName>
</protein>
<evidence type="ECO:0000313" key="2">
    <source>
        <dbReference type="EMBL" id="RZU38307.1"/>
    </source>
</evidence>
<organism evidence="2 3">
    <name type="scientific">Fluviicoccus keumensis</name>
    <dbReference type="NCBI Taxonomy" id="1435465"/>
    <lineage>
        <taxon>Bacteria</taxon>
        <taxon>Pseudomonadati</taxon>
        <taxon>Pseudomonadota</taxon>
        <taxon>Gammaproteobacteria</taxon>
        <taxon>Moraxellales</taxon>
        <taxon>Moraxellaceae</taxon>
        <taxon>Fluviicoccus</taxon>
    </lineage>
</organism>
<dbReference type="SUPFAM" id="SSF54427">
    <property type="entry name" value="NTF2-like"/>
    <property type="match status" value="1"/>
</dbReference>
<name>A0A4Q7YL79_9GAMM</name>
<comment type="caution">
    <text evidence="2">The sequence shown here is derived from an EMBL/GenBank/DDBJ whole genome shotgun (WGS) entry which is preliminary data.</text>
</comment>
<dbReference type="Pfam" id="PF12680">
    <property type="entry name" value="SnoaL_2"/>
    <property type="match status" value="1"/>
</dbReference>
<dbReference type="Gene3D" id="3.10.450.50">
    <property type="match status" value="1"/>
</dbReference>
<proteinExistence type="predicted"/>
<dbReference type="RefSeq" id="WP_165391438.1">
    <property type="nucleotide sequence ID" value="NZ_SHKX01000013.1"/>
</dbReference>
<accession>A0A4Q7YL79</accession>
<dbReference type="EMBL" id="SHKX01000013">
    <property type="protein sequence ID" value="RZU38307.1"/>
    <property type="molecule type" value="Genomic_DNA"/>
</dbReference>
<sequence length="145" mass="16852">MSLHDTVRRFVDAFSHEDLDAAMAMFADDAEYHTFDGKICRGKPAIWQELEPQFRRAWGRIEFIGDKLIVDEAQQTAVVTWWCQHYFDETGADLFSKLRSRAMRVALGRTPAWYGADILEFENGLVRVKRTFAQSPIPLFRRQHG</sequence>
<dbReference type="AlphaFoldDB" id="A0A4Q7YL79"/>
<dbReference type="InterPro" id="IPR037401">
    <property type="entry name" value="SnoaL-like"/>
</dbReference>
<gene>
    <name evidence="2" type="ORF">EV700_2237</name>
</gene>
<evidence type="ECO:0000313" key="3">
    <source>
        <dbReference type="Proteomes" id="UP000292423"/>
    </source>
</evidence>
<feature type="domain" description="SnoaL-like" evidence="1">
    <location>
        <begin position="7"/>
        <end position="126"/>
    </location>
</feature>